<evidence type="ECO:0000313" key="2">
    <source>
        <dbReference type="Proteomes" id="UP000183788"/>
    </source>
</evidence>
<name>A0A1K1NHB4_9BACT</name>
<evidence type="ECO:0000313" key="1">
    <source>
        <dbReference type="EMBL" id="SFW34657.1"/>
    </source>
</evidence>
<sequence>MENWNQGIGNSVTDLIAIVAHGPKLIVRSKKTLAAHVYKIA</sequence>
<reference evidence="1 2" key="1">
    <citation type="submission" date="2016-11" db="EMBL/GenBank/DDBJ databases">
        <authorList>
            <person name="Jaros S."/>
            <person name="Januszkiewicz K."/>
            <person name="Wedrychowicz H."/>
        </authorList>
    </citation>
    <scope>NUCLEOTIDE SEQUENCE [LARGE SCALE GENOMIC DNA]</scope>
    <source>
        <strain evidence="1 2">DSM 784</strain>
    </source>
</reference>
<protein>
    <submittedName>
        <fullName evidence="1">Uncharacterized protein</fullName>
    </submittedName>
</protein>
<dbReference type="EMBL" id="FPIZ01000003">
    <property type="protein sequence ID" value="SFW34657.1"/>
    <property type="molecule type" value="Genomic_DNA"/>
</dbReference>
<accession>A0A1K1NHB4</accession>
<gene>
    <name evidence="1" type="ORF">SAMN05661012_01304</name>
</gene>
<dbReference type="Proteomes" id="UP000183788">
    <property type="component" value="Unassembled WGS sequence"/>
</dbReference>
<organism evidence="1 2">
    <name type="scientific">Chitinophaga sancti</name>
    <dbReference type="NCBI Taxonomy" id="1004"/>
    <lineage>
        <taxon>Bacteria</taxon>
        <taxon>Pseudomonadati</taxon>
        <taxon>Bacteroidota</taxon>
        <taxon>Chitinophagia</taxon>
        <taxon>Chitinophagales</taxon>
        <taxon>Chitinophagaceae</taxon>
        <taxon>Chitinophaga</taxon>
    </lineage>
</organism>
<proteinExistence type="predicted"/>
<dbReference type="AlphaFoldDB" id="A0A1K1NHB4"/>